<evidence type="ECO:0000256" key="1">
    <source>
        <dbReference type="SAM" id="Coils"/>
    </source>
</evidence>
<reference evidence="3 4" key="1">
    <citation type="submission" date="2025-04" db="UniProtKB">
        <authorList>
            <consortium name="RefSeq"/>
        </authorList>
    </citation>
    <scope>IDENTIFICATION</scope>
</reference>
<dbReference type="AlphaFoldDB" id="A0A6J1UIH3"/>
<dbReference type="KEGG" id="nss:113416465"/>
<dbReference type="RefSeq" id="XP_026530135.1">
    <property type="nucleotide sequence ID" value="XM_026674350.1"/>
</dbReference>
<feature type="coiled-coil region" evidence="1">
    <location>
        <begin position="1"/>
        <end position="53"/>
    </location>
</feature>
<keyword evidence="2" id="KW-1185">Reference proteome</keyword>
<protein>
    <submittedName>
        <fullName evidence="3 4">Rho-associated protein kinase 2-like</fullName>
    </submittedName>
</protein>
<sequence>MKKLKEKHQEKMAKKNAIIRELEEENKFLASEVANLAKENKSLKKKLRESQGTMKEDEECKKLTEEIQRFHKEIGELKIISILQGSKKLEQPQFCWNL</sequence>
<evidence type="ECO:0000313" key="3">
    <source>
        <dbReference type="RefSeq" id="XP_026530135.1"/>
    </source>
</evidence>
<name>A0A6J1UIH3_9SAUR</name>
<gene>
    <name evidence="3 4" type="primary">LOC113416465</name>
</gene>
<evidence type="ECO:0000313" key="4">
    <source>
        <dbReference type="RefSeq" id="XP_026530136.1"/>
    </source>
</evidence>
<dbReference type="Proteomes" id="UP000504612">
    <property type="component" value="Unplaced"/>
</dbReference>
<keyword evidence="1" id="KW-0175">Coiled coil</keyword>
<dbReference type="GeneID" id="113416465"/>
<proteinExistence type="predicted"/>
<evidence type="ECO:0000313" key="2">
    <source>
        <dbReference type="Proteomes" id="UP000504612"/>
    </source>
</evidence>
<organism evidence="2 3">
    <name type="scientific">Notechis scutatus</name>
    <name type="common">mainland tiger snake</name>
    <dbReference type="NCBI Taxonomy" id="8663"/>
    <lineage>
        <taxon>Eukaryota</taxon>
        <taxon>Metazoa</taxon>
        <taxon>Chordata</taxon>
        <taxon>Craniata</taxon>
        <taxon>Vertebrata</taxon>
        <taxon>Euteleostomi</taxon>
        <taxon>Lepidosauria</taxon>
        <taxon>Squamata</taxon>
        <taxon>Bifurcata</taxon>
        <taxon>Unidentata</taxon>
        <taxon>Episquamata</taxon>
        <taxon>Toxicofera</taxon>
        <taxon>Serpentes</taxon>
        <taxon>Colubroidea</taxon>
        <taxon>Elapidae</taxon>
        <taxon>Hydrophiinae</taxon>
        <taxon>Notechis</taxon>
    </lineage>
</organism>
<dbReference type="RefSeq" id="XP_026530136.1">
    <property type="nucleotide sequence ID" value="XM_026674351.1"/>
</dbReference>
<accession>A0A6J1UIH3</accession>